<keyword evidence="8 10" id="KW-0594">Phospholipid biosynthesis</keyword>
<keyword evidence="6 10" id="KW-0443">Lipid metabolism</keyword>
<evidence type="ECO:0000256" key="6">
    <source>
        <dbReference type="ARBA" id="ARBA00023098"/>
    </source>
</evidence>
<dbReference type="GO" id="GO:0005886">
    <property type="term" value="C:plasma membrane"/>
    <property type="evidence" value="ECO:0007669"/>
    <property type="project" value="UniProtKB-SubCell"/>
</dbReference>
<evidence type="ECO:0000256" key="2">
    <source>
        <dbReference type="ARBA" id="ARBA00022516"/>
    </source>
</evidence>
<protein>
    <recommendedName>
        <fullName evidence="10">Glycerol-3-phosphate acyltransferase</fullName>
    </recommendedName>
    <alternativeName>
        <fullName evidence="10">Acyl-PO4 G3P acyltransferase</fullName>
    </alternativeName>
    <alternativeName>
        <fullName evidence="10">Acyl-phosphate--glycerol-3-phosphate acyltransferase</fullName>
    </alternativeName>
    <alternativeName>
        <fullName evidence="10">G3P acyltransferase</fullName>
        <shortName evidence="10">GPAT</shortName>
        <ecNumber evidence="10">2.3.1.275</ecNumber>
    </alternativeName>
    <alternativeName>
        <fullName evidence="10">Lysophosphatidic acid synthase</fullName>
        <shortName evidence="10">LPA synthase</shortName>
    </alternativeName>
</protein>
<evidence type="ECO:0000256" key="4">
    <source>
        <dbReference type="ARBA" id="ARBA00022692"/>
    </source>
</evidence>
<name>D5EPA6_CORAD</name>
<dbReference type="eggNOG" id="COG0344">
    <property type="taxonomic scope" value="Bacteria"/>
</dbReference>
<keyword evidence="10" id="KW-0997">Cell inner membrane</keyword>
<evidence type="ECO:0000313" key="12">
    <source>
        <dbReference type="Proteomes" id="UP000000925"/>
    </source>
</evidence>
<dbReference type="RefSeq" id="WP_013044338.1">
    <property type="nucleotide sequence ID" value="NC_014008.1"/>
</dbReference>
<feature type="transmembrane region" description="Helical" evidence="10">
    <location>
        <begin position="167"/>
        <end position="183"/>
    </location>
</feature>
<dbReference type="EC" id="2.3.1.275" evidence="10"/>
<keyword evidence="9 10" id="KW-1208">Phospholipid metabolism</keyword>
<evidence type="ECO:0000256" key="3">
    <source>
        <dbReference type="ARBA" id="ARBA00022679"/>
    </source>
</evidence>
<dbReference type="AlphaFoldDB" id="D5EPA6"/>
<feature type="transmembrane region" description="Helical" evidence="10">
    <location>
        <begin position="83"/>
        <end position="101"/>
    </location>
</feature>
<dbReference type="GO" id="GO:0043772">
    <property type="term" value="F:acyl-phosphate glycerol-3-phosphate acyltransferase activity"/>
    <property type="evidence" value="ECO:0007669"/>
    <property type="project" value="UniProtKB-UniRule"/>
</dbReference>
<dbReference type="EMBL" id="CP001998">
    <property type="protein sequence ID" value="ADE55616.1"/>
    <property type="molecule type" value="Genomic_DNA"/>
</dbReference>
<keyword evidence="12" id="KW-1185">Reference proteome</keyword>
<sequence length="198" mass="21079">MMSPLESLLAVLLGYLIGSVSFAVMVSKSKGVDIFKEGSGNPGATNVKRVLGPKLGNTVFALDALKGVLAAGWPYWVYGDVRLGVLGLVAGILGHSFSLFLKFRGGKGVATTMGGLLALMSPVLLIGLLVWLAAFYSTKVVALASILFAVSLPVSSFLIMGAEDPRFYLALMLAVLIVVRHHSNIRRLLQGRENSFKK</sequence>
<dbReference type="Pfam" id="PF02660">
    <property type="entry name" value="G3P_acyltransf"/>
    <property type="match status" value="1"/>
</dbReference>
<reference evidence="11 12" key="1">
    <citation type="journal article" date="2010" name="Stand. Genomic Sci.">
        <title>Complete genome sequence of Coraliomargarita akajimensis type strain (04OKA010-24).</title>
        <authorList>
            <person name="Mavromatis K."/>
            <person name="Abt B."/>
            <person name="Brambilla E."/>
            <person name="Lapidus A."/>
            <person name="Copeland A."/>
            <person name="Deshpande S."/>
            <person name="Nolan M."/>
            <person name="Lucas S."/>
            <person name="Tice H."/>
            <person name="Cheng J.F."/>
            <person name="Han C."/>
            <person name="Detter J.C."/>
            <person name="Woyke T."/>
            <person name="Goodwin L."/>
            <person name="Pitluck S."/>
            <person name="Held B."/>
            <person name="Brettin T."/>
            <person name="Tapia R."/>
            <person name="Ivanova N."/>
            <person name="Mikhailova N."/>
            <person name="Pati A."/>
            <person name="Liolios K."/>
            <person name="Chen A."/>
            <person name="Palaniappan K."/>
            <person name="Land M."/>
            <person name="Hauser L."/>
            <person name="Chang Y.J."/>
            <person name="Jeffries C.D."/>
            <person name="Rohde M."/>
            <person name="Goker M."/>
            <person name="Bristow J."/>
            <person name="Eisen J.A."/>
            <person name="Markowitz V."/>
            <person name="Hugenholtz P."/>
            <person name="Klenk H.P."/>
            <person name="Kyrpides N.C."/>
        </authorList>
    </citation>
    <scope>NUCLEOTIDE SEQUENCE [LARGE SCALE GENOMIC DNA]</scope>
    <source>
        <strain evidence="12">DSM 45221 / IAM 15411 / JCM 23193 / KCTC 12865</strain>
    </source>
</reference>
<evidence type="ECO:0000256" key="9">
    <source>
        <dbReference type="ARBA" id="ARBA00023264"/>
    </source>
</evidence>
<keyword evidence="2 10" id="KW-0444">Lipid biosynthesis</keyword>
<keyword evidence="4 10" id="KW-0812">Transmembrane</keyword>
<feature type="transmembrane region" description="Helical" evidence="10">
    <location>
        <begin position="113"/>
        <end position="134"/>
    </location>
</feature>
<evidence type="ECO:0000256" key="7">
    <source>
        <dbReference type="ARBA" id="ARBA00023136"/>
    </source>
</evidence>
<dbReference type="GO" id="GO:0008654">
    <property type="term" value="P:phospholipid biosynthetic process"/>
    <property type="evidence" value="ECO:0007669"/>
    <property type="project" value="UniProtKB-UniRule"/>
</dbReference>
<comment type="subcellular location">
    <subcellularLocation>
        <location evidence="10">Cell inner membrane</location>
        <topology evidence="10">Multi-pass membrane protein</topology>
    </subcellularLocation>
</comment>
<gene>
    <name evidence="10" type="primary">plsY</name>
    <name evidence="11" type="ordered locus">Caka_2600</name>
</gene>
<evidence type="ECO:0000256" key="5">
    <source>
        <dbReference type="ARBA" id="ARBA00022989"/>
    </source>
</evidence>
<keyword evidence="1 10" id="KW-1003">Cell membrane</keyword>
<evidence type="ECO:0000256" key="1">
    <source>
        <dbReference type="ARBA" id="ARBA00022475"/>
    </source>
</evidence>
<feature type="transmembrane region" description="Helical" evidence="10">
    <location>
        <begin position="140"/>
        <end position="160"/>
    </location>
</feature>
<organism evidence="11 12">
    <name type="scientific">Coraliomargarita akajimensis (strain DSM 45221 / IAM 15411 / JCM 23193 / KCTC 12865 / 04OKA010-24)</name>
    <dbReference type="NCBI Taxonomy" id="583355"/>
    <lineage>
        <taxon>Bacteria</taxon>
        <taxon>Pseudomonadati</taxon>
        <taxon>Verrucomicrobiota</taxon>
        <taxon>Opitutia</taxon>
        <taxon>Puniceicoccales</taxon>
        <taxon>Coraliomargaritaceae</taxon>
        <taxon>Coraliomargarita</taxon>
    </lineage>
</organism>
<evidence type="ECO:0000256" key="8">
    <source>
        <dbReference type="ARBA" id="ARBA00023209"/>
    </source>
</evidence>
<accession>D5EPA6</accession>
<dbReference type="InterPro" id="IPR003811">
    <property type="entry name" value="G3P_acylTferase_PlsY"/>
</dbReference>
<dbReference type="STRING" id="583355.Caka_2600"/>
<keyword evidence="5 10" id="KW-1133">Transmembrane helix</keyword>
<dbReference type="OrthoDB" id="9777124at2"/>
<dbReference type="UniPathway" id="UPA00085"/>
<evidence type="ECO:0000313" key="11">
    <source>
        <dbReference type="EMBL" id="ADE55616.1"/>
    </source>
</evidence>
<comment type="catalytic activity">
    <reaction evidence="10">
        <text>an acyl phosphate + sn-glycerol 3-phosphate = a 1-acyl-sn-glycero-3-phosphate + phosphate</text>
        <dbReference type="Rhea" id="RHEA:34075"/>
        <dbReference type="ChEBI" id="CHEBI:43474"/>
        <dbReference type="ChEBI" id="CHEBI:57597"/>
        <dbReference type="ChEBI" id="CHEBI:57970"/>
        <dbReference type="ChEBI" id="CHEBI:59918"/>
        <dbReference type="EC" id="2.3.1.275"/>
    </reaction>
</comment>
<keyword evidence="3 10" id="KW-0808">Transferase</keyword>
<dbReference type="KEGG" id="caa:Caka_2600"/>
<comment type="similarity">
    <text evidence="10">Belongs to the PlsY family.</text>
</comment>
<comment type="pathway">
    <text evidence="10">Lipid metabolism; phospholipid metabolism.</text>
</comment>
<dbReference type="Proteomes" id="UP000000925">
    <property type="component" value="Chromosome"/>
</dbReference>
<comment type="function">
    <text evidence="10">Catalyzes the transfer of an acyl group from acyl-phosphate (acyl-PO(4)) to glycerol-3-phosphate (G3P) to form lysophosphatidic acid (LPA). This enzyme utilizes acyl-phosphate as fatty acyl donor, but not acyl-CoA or acyl-ACP.</text>
</comment>
<keyword evidence="7 10" id="KW-0472">Membrane</keyword>
<comment type="subunit">
    <text evidence="10">Probably interacts with PlsX.</text>
</comment>
<dbReference type="HAMAP" id="MF_01043">
    <property type="entry name" value="PlsY"/>
    <property type="match status" value="1"/>
</dbReference>
<proteinExistence type="inferred from homology"/>
<dbReference type="SMART" id="SM01207">
    <property type="entry name" value="G3P_acyltransf"/>
    <property type="match status" value="1"/>
</dbReference>
<dbReference type="PANTHER" id="PTHR30309:SF0">
    <property type="entry name" value="GLYCEROL-3-PHOSPHATE ACYLTRANSFERASE-RELATED"/>
    <property type="match status" value="1"/>
</dbReference>
<dbReference type="PANTHER" id="PTHR30309">
    <property type="entry name" value="INNER MEMBRANE PROTEIN YGIH"/>
    <property type="match status" value="1"/>
</dbReference>
<evidence type="ECO:0000256" key="10">
    <source>
        <dbReference type="HAMAP-Rule" id="MF_01043"/>
    </source>
</evidence>
<dbReference type="HOGENOM" id="CLU_081254_0_0_0"/>
<dbReference type="NCBIfam" id="TIGR00023">
    <property type="entry name" value="glycerol-3-phosphate 1-O-acyltransferase PlsY"/>
    <property type="match status" value="1"/>
</dbReference>